<name>A0ABQ2E5A5_9ACTN</name>
<evidence type="ECO:0000259" key="2">
    <source>
        <dbReference type="Pfam" id="PF00109"/>
    </source>
</evidence>
<dbReference type="EMBL" id="BMMV01000006">
    <property type="protein sequence ID" value="GGJ90381.1"/>
    <property type="molecule type" value="Genomic_DNA"/>
</dbReference>
<reference evidence="4" key="1">
    <citation type="journal article" date="2019" name="Int. J. Syst. Evol. Microbiol.">
        <title>The Global Catalogue of Microorganisms (GCM) 10K type strain sequencing project: providing services to taxonomists for standard genome sequencing and annotation.</title>
        <authorList>
            <consortium name="The Broad Institute Genomics Platform"/>
            <consortium name="The Broad Institute Genome Sequencing Center for Infectious Disease"/>
            <person name="Wu L."/>
            <person name="Ma J."/>
        </authorList>
    </citation>
    <scope>NUCLEOTIDE SEQUENCE [LARGE SCALE GENOMIC DNA]</scope>
    <source>
        <strain evidence="4">CGMCC 4.7275</strain>
    </source>
</reference>
<feature type="domain" description="Beta-ketoacyl synthase-like N-terminal" evidence="2">
    <location>
        <begin position="48"/>
        <end position="194"/>
    </location>
</feature>
<evidence type="ECO:0000313" key="4">
    <source>
        <dbReference type="Proteomes" id="UP000660265"/>
    </source>
</evidence>
<keyword evidence="4" id="KW-1185">Reference proteome</keyword>
<dbReference type="PANTHER" id="PTHR11712:SF336">
    <property type="entry name" value="3-OXOACYL-[ACYL-CARRIER-PROTEIN] SYNTHASE, MITOCHONDRIAL"/>
    <property type="match status" value="1"/>
</dbReference>
<keyword evidence="1" id="KW-0808">Transferase</keyword>
<evidence type="ECO:0000313" key="3">
    <source>
        <dbReference type="EMBL" id="GGJ90381.1"/>
    </source>
</evidence>
<dbReference type="RefSeq" id="WP_189107230.1">
    <property type="nucleotide sequence ID" value="NZ_BMMV01000006.1"/>
</dbReference>
<proteinExistence type="predicted"/>
<gene>
    <name evidence="3" type="ORF">GCM10011583_22260</name>
</gene>
<accession>A0ABQ2E5A5</accession>
<dbReference type="Pfam" id="PF00109">
    <property type="entry name" value="ketoacyl-synt"/>
    <property type="match status" value="1"/>
</dbReference>
<dbReference type="Proteomes" id="UP000660265">
    <property type="component" value="Unassembled WGS sequence"/>
</dbReference>
<dbReference type="SUPFAM" id="SSF53901">
    <property type="entry name" value="Thiolase-like"/>
    <property type="match status" value="1"/>
</dbReference>
<dbReference type="InterPro" id="IPR000794">
    <property type="entry name" value="Beta-ketoacyl_synthase"/>
</dbReference>
<dbReference type="InterPro" id="IPR014030">
    <property type="entry name" value="Ketoacyl_synth_N"/>
</dbReference>
<dbReference type="Gene3D" id="3.40.47.10">
    <property type="match status" value="1"/>
</dbReference>
<dbReference type="InterPro" id="IPR016039">
    <property type="entry name" value="Thiolase-like"/>
</dbReference>
<sequence>MTPAPTTDARLADPVLAKARETLVTGVGLAVPGLRSVGDLLTDQPPADGFDPATALKGREMRHKDRASRLALYAAEQALADAGLLDGEGRLLGTGDTTAVVVSSNLGSLQTACDFTDTVSRETVVGLSPLGLPQTSSNVVAGWVAIRYGLRGPNLTVCNGATSGLDALHWARNLIVAGRCRRAVVVGVEPATEHVDKLLGTRASDVACAVVLESAAEASQGGSAHAPVRGSGVYARLAAYTRGAELAPTVAETEALAPVPVGLRLTGAPARPPSTGREQSLDLTARLGDCSGALGVLQGAVAAVHIRTHGSEAVLAFTGGGDFDDAAAALLLTGGDTE</sequence>
<protein>
    <recommendedName>
        <fullName evidence="2">Beta-ketoacyl synthase-like N-terminal domain-containing protein</fullName>
    </recommendedName>
</protein>
<dbReference type="PANTHER" id="PTHR11712">
    <property type="entry name" value="POLYKETIDE SYNTHASE-RELATED"/>
    <property type="match status" value="1"/>
</dbReference>
<organism evidence="3 4">
    <name type="scientific">Streptomyces camponoticapitis</name>
    <dbReference type="NCBI Taxonomy" id="1616125"/>
    <lineage>
        <taxon>Bacteria</taxon>
        <taxon>Bacillati</taxon>
        <taxon>Actinomycetota</taxon>
        <taxon>Actinomycetes</taxon>
        <taxon>Kitasatosporales</taxon>
        <taxon>Streptomycetaceae</taxon>
        <taxon>Streptomyces</taxon>
    </lineage>
</organism>
<evidence type="ECO:0000256" key="1">
    <source>
        <dbReference type="ARBA" id="ARBA00022679"/>
    </source>
</evidence>
<comment type="caution">
    <text evidence="3">The sequence shown here is derived from an EMBL/GenBank/DDBJ whole genome shotgun (WGS) entry which is preliminary data.</text>
</comment>